<sequence>MSLTSTPGAKCEMYEPPRVKCDMYPASTPGVKYELYPGVPPAEFVPCGYVSGTRGLQDSGEGDRFPAVLIVPLPVGKRAANSGPPGELSIRELPQIEADGQALNGRRFRVENGDSLGEKEEYYHATLHVISVWFLSRAVHQNYVGADGEKEPFFLSVVLTDANNQCVPQYRAILWKKTVSTYFLSVVLTDSNNQCIPQ</sequence>
<evidence type="ECO:0000313" key="1">
    <source>
        <dbReference type="EMBL" id="CAD7441117.1"/>
    </source>
</evidence>
<dbReference type="AlphaFoldDB" id="A0A7R9EU60"/>
<name>A0A7R9EU60_9NEOP</name>
<protein>
    <submittedName>
        <fullName evidence="1">Uncharacterized protein</fullName>
    </submittedName>
</protein>
<gene>
    <name evidence="1" type="ORF">TBIB3V08_LOCUS3591</name>
</gene>
<reference evidence="1" key="1">
    <citation type="submission" date="2020-11" db="EMBL/GenBank/DDBJ databases">
        <authorList>
            <person name="Tran Van P."/>
        </authorList>
    </citation>
    <scope>NUCLEOTIDE SEQUENCE</scope>
</reference>
<organism evidence="1">
    <name type="scientific">Timema bartmani</name>
    <dbReference type="NCBI Taxonomy" id="61472"/>
    <lineage>
        <taxon>Eukaryota</taxon>
        <taxon>Metazoa</taxon>
        <taxon>Ecdysozoa</taxon>
        <taxon>Arthropoda</taxon>
        <taxon>Hexapoda</taxon>
        <taxon>Insecta</taxon>
        <taxon>Pterygota</taxon>
        <taxon>Neoptera</taxon>
        <taxon>Polyneoptera</taxon>
        <taxon>Phasmatodea</taxon>
        <taxon>Timematodea</taxon>
        <taxon>Timematoidea</taxon>
        <taxon>Timematidae</taxon>
        <taxon>Timema</taxon>
    </lineage>
</organism>
<proteinExistence type="predicted"/>
<dbReference type="EMBL" id="OD565210">
    <property type="protein sequence ID" value="CAD7441117.1"/>
    <property type="molecule type" value="Genomic_DNA"/>
</dbReference>
<accession>A0A7R9EU60</accession>